<evidence type="ECO:0000313" key="3">
    <source>
        <dbReference type="Proteomes" id="UP001256711"/>
    </source>
</evidence>
<protein>
    <submittedName>
        <fullName evidence="2">ASCH domain-containing protein</fullName>
    </submittedName>
</protein>
<dbReference type="RefSeq" id="WP_311835644.1">
    <property type="nucleotide sequence ID" value="NZ_JARQBJ010000005.1"/>
</dbReference>
<feature type="domain" description="ASCH" evidence="1">
    <location>
        <begin position="29"/>
        <end position="151"/>
    </location>
</feature>
<dbReference type="CDD" id="cd06553">
    <property type="entry name" value="ASCH_Ef3133_like"/>
    <property type="match status" value="1"/>
</dbReference>
<evidence type="ECO:0000313" key="2">
    <source>
        <dbReference type="EMBL" id="MDT2810923.1"/>
    </source>
</evidence>
<dbReference type="Proteomes" id="UP001256711">
    <property type="component" value="Unassembled WGS sequence"/>
</dbReference>
<name>A0AAW8U4T7_9ENTE</name>
<dbReference type="SMART" id="SM01022">
    <property type="entry name" value="ASCH"/>
    <property type="match status" value="1"/>
</dbReference>
<dbReference type="InterPro" id="IPR015947">
    <property type="entry name" value="PUA-like_sf"/>
</dbReference>
<dbReference type="AlphaFoldDB" id="A0AAW8U4T7"/>
<proteinExistence type="predicted"/>
<gene>
    <name evidence="2" type="ORF">P7H43_10590</name>
</gene>
<dbReference type="InterPro" id="IPR007374">
    <property type="entry name" value="ASCH_domain"/>
</dbReference>
<sequence length="154" mass="17563">MTANEIADFWGRYLKNAKKPAETTYKESFYFGYYEELADELLQLVLAGQKTATTSSYLAYANAGEELPKVGDLSIVTDWSGRPACVIETTQVVTLPFNQMTFDLCRLEGEDENLASWQENHRQAFTHSGPEEGYVFTEEMPVVFEVFRVVYREA</sequence>
<comment type="caution">
    <text evidence="2">The sequence shown here is derived from an EMBL/GenBank/DDBJ whole genome shotgun (WGS) entry which is preliminary data.</text>
</comment>
<dbReference type="InterPro" id="IPR009326">
    <property type="entry name" value="DUF984"/>
</dbReference>
<evidence type="ECO:0000259" key="1">
    <source>
        <dbReference type="SMART" id="SM01022"/>
    </source>
</evidence>
<dbReference type="PANTHER" id="PTHR39203:SF1">
    <property type="entry name" value="CYTOPLASMIC PROTEIN"/>
    <property type="match status" value="1"/>
</dbReference>
<dbReference type="PANTHER" id="PTHR39203">
    <property type="entry name" value="CYTOPLASMIC PROTEIN-RELATED"/>
    <property type="match status" value="1"/>
</dbReference>
<reference evidence="2" key="1">
    <citation type="submission" date="2023-03" db="EMBL/GenBank/DDBJ databases">
        <authorList>
            <person name="Shen W."/>
            <person name="Cai J."/>
        </authorList>
    </citation>
    <scope>NUCLEOTIDE SEQUENCE</scope>
    <source>
        <strain evidence="2">B226-2</strain>
    </source>
</reference>
<accession>A0AAW8U4T7</accession>
<dbReference type="Gene3D" id="3.10.400.10">
    <property type="entry name" value="Sulfate adenylyltransferase"/>
    <property type="match status" value="1"/>
</dbReference>
<dbReference type="SUPFAM" id="SSF88697">
    <property type="entry name" value="PUA domain-like"/>
    <property type="match status" value="1"/>
</dbReference>
<dbReference type="PIRSF" id="PIRSF021320">
    <property type="entry name" value="DUF984"/>
    <property type="match status" value="1"/>
</dbReference>
<organism evidence="2 3">
    <name type="scientific">Enterococcus asini</name>
    <dbReference type="NCBI Taxonomy" id="57732"/>
    <lineage>
        <taxon>Bacteria</taxon>
        <taxon>Bacillati</taxon>
        <taxon>Bacillota</taxon>
        <taxon>Bacilli</taxon>
        <taxon>Lactobacillales</taxon>
        <taxon>Enterococcaceae</taxon>
        <taxon>Enterococcus</taxon>
    </lineage>
</organism>
<dbReference type="Pfam" id="PF04266">
    <property type="entry name" value="ASCH"/>
    <property type="match status" value="1"/>
</dbReference>
<dbReference type="EMBL" id="JARQBJ010000005">
    <property type="protein sequence ID" value="MDT2810923.1"/>
    <property type="molecule type" value="Genomic_DNA"/>
</dbReference>